<name>A0AAV4QKN4_CAEEX</name>
<comment type="caution">
    <text evidence="1">The sequence shown here is derived from an EMBL/GenBank/DDBJ whole genome shotgun (WGS) entry which is preliminary data.</text>
</comment>
<dbReference type="EMBL" id="BPLR01006375">
    <property type="protein sequence ID" value="GIY09404.1"/>
    <property type="molecule type" value="Genomic_DNA"/>
</dbReference>
<evidence type="ECO:0000313" key="1">
    <source>
        <dbReference type="EMBL" id="GIY09404.1"/>
    </source>
</evidence>
<accession>A0AAV4QKN4</accession>
<protein>
    <submittedName>
        <fullName evidence="1">Uncharacterized protein</fullName>
    </submittedName>
</protein>
<sequence>MPTPVPWPAALDYALRMERQPDRGGPTDSRVGLNQVSLLAGEYGKLILLLFRTTHIHCELYDASHCPAGSVCMYACSSVKLDGVYEKFGRGTGCSFFIRLNAYYESYL</sequence>
<reference evidence="1 2" key="1">
    <citation type="submission" date="2021-06" db="EMBL/GenBank/DDBJ databases">
        <title>Caerostris extrusa draft genome.</title>
        <authorList>
            <person name="Kono N."/>
            <person name="Arakawa K."/>
        </authorList>
    </citation>
    <scope>NUCLEOTIDE SEQUENCE [LARGE SCALE GENOMIC DNA]</scope>
</reference>
<keyword evidence="2" id="KW-1185">Reference proteome</keyword>
<proteinExistence type="predicted"/>
<gene>
    <name evidence="1" type="ORF">CEXT_262321</name>
</gene>
<organism evidence="1 2">
    <name type="scientific">Caerostris extrusa</name>
    <name type="common">Bark spider</name>
    <name type="synonym">Caerostris bankana</name>
    <dbReference type="NCBI Taxonomy" id="172846"/>
    <lineage>
        <taxon>Eukaryota</taxon>
        <taxon>Metazoa</taxon>
        <taxon>Ecdysozoa</taxon>
        <taxon>Arthropoda</taxon>
        <taxon>Chelicerata</taxon>
        <taxon>Arachnida</taxon>
        <taxon>Araneae</taxon>
        <taxon>Araneomorphae</taxon>
        <taxon>Entelegynae</taxon>
        <taxon>Araneoidea</taxon>
        <taxon>Araneidae</taxon>
        <taxon>Caerostris</taxon>
    </lineage>
</organism>
<dbReference type="Proteomes" id="UP001054945">
    <property type="component" value="Unassembled WGS sequence"/>
</dbReference>
<dbReference type="AlphaFoldDB" id="A0AAV4QKN4"/>
<evidence type="ECO:0000313" key="2">
    <source>
        <dbReference type="Proteomes" id="UP001054945"/>
    </source>
</evidence>